<gene>
    <name evidence="2" type="ORF">D8674_040959</name>
</gene>
<evidence type="ECO:0000256" key="1">
    <source>
        <dbReference type="SAM" id="MobiDB-lite"/>
    </source>
</evidence>
<name>A0A5N5FCI5_9ROSA</name>
<evidence type="ECO:0000313" key="2">
    <source>
        <dbReference type="EMBL" id="KAB2600828.1"/>
    </source>
</evidence>
<dbReference type="EMBL" id="SMOL01000703">
    <property type="protein sequence ID" value="KAB2600828.1"/>
    <property type="molecule type" value="Genomic_DNA"/>
</dbReference>
<reference evidence="2 3" key="2">
    <citation type="submission" date="2019-11" db="EMBL/GenBank/DDBJ databases">
        <title>A de novo genome assembly of a pear dwarfing rootstock.</title>
        <authorList>
            <person name="Wang F."/>
            <person name="Wang J."/>
            <person name="Li S."/>
            <person name="Zhang Y."/>
            <person name="Fang M."/>
            <person name="Ma L."/>
            <person name="Zhao Y."/>
            <person name="Jiang S."/>
        </authorList>
    </citation>
    <scope>NUCLEOTIDE SEQUENCE [LARGE SCALE GENOMIC DNA]</scope>
    <source>
        <strain evidence="2">S2</strain>
        <tissue evidence="2">Leaf</tissue>
    </source>
</reference>
<reference evidence="2 3" key="1">
    <citation type="submission" date="2019-09" db="EMBL/GenBank/DDBJ databases">
        <authorList>
            <person name="Ou C."/>
        </authorList>
    </citation>
    <scope>NUCLEOTIDE SEQUENCE [LARGE SCALE GENOMIC DNA]</scope>
    <source>
        <strain evidence="2">S2</strain>
        <tissue evidence="2">Leaf</tissue>
    </source>
</reference>
<dbReference type="AlphaFoldDB" id="A0A5N5FCI5"/>
<sequence length="55" mass="5647">MGETTEVQIGSTGSQVGLSPKPKELVIPNGNRGLLGLRCDLQATPAVLGVGICRN</sequence>
<dbReference type="Proteomes" id="UP000327157">
    <property type="component" value="Unassembled WGS sequence"/>
</dbReference>
<feature type="region of interest" description="Disordered" evidence="1">
    <location>
        <begin position="1"/>
        <end position="23"/>
    </location>
</feature>
<comment type="caution">
    <text evidence="2">The sequence shown here is derived from an EMBL/GenBank/DDBJ whole genome shotgun (WGS) entry which is preliminary data.</text>
</comment>
<keyword evidence="3" id="KW-1185">Reference proteome</keyword>
<accession>A0A5N5FCI5</accession>
<organism evidence="2 3">
    <name type="scientific">Pyrus ussuriensis x Pyrus communis</name>
    <dbReference type="NCBI Taxonomy" id="2448454"/>
    <lineage>
        <taxon>Eukaryota</taxon>
        <taxon>Viridiplantae</taxon>
        <taxon>Streptophyta</taxon>
        <taxon>Embryophyta</taxon>
        <taxon>Tracheophyta</taxon>
        <taxon>Spermatophyta</taxon>
        <taxon>Magnoliopsida</taxon>
        <taxon>eudicotyledons</taxon>
        <taxon>Gunneridae</taxon>
        <taxon>Pentapetalae</taxon>
        <taxon>rosids</taxon>
        <taxon>fabids</taxon>
        <taxon>Rosales</taxon>
        <taxon>Rosaceae</taxon>
        <taxon>Amygdaloideae</taxon>
        <taxon>Maleae</taxon>
        <taxon>Pyrus</taxon>
    </lineage>
</organism>
<evidence type="ECO:0000313" key="3">
    <source>
        <dbReference type="Proteomes" id="UP000327157"/>
    </source>
</evidence>
<proteinExistence type="predicted"/>
<feature type="compositionally biased region" description="Polar residues" evidence="1">
    <location>
        <begin position="1"/>
        <end position="17"/>
    </location>
</feature>
<protein>
    <submittedName>
        <fullName evidence="2">Uncharacterized protein</fullName>
    </submittedName>
</protein>